<organism evidence="2 3">
    <name type="scientific">Actinokineospora fastidiosa</name>
    <dbReference type="NCBI Taxonomy" id="1816"/>
    <lineage>
        <taxon>Bacteria</taxon>
        <taxon>Bacillati</taxon>
        <taxon>Actinomycetota</taxon>
        <taxon>Actinomycetes</taxon>
        <taxon>Pseudonocardiales</taxon>
        <taxon>Pseudonocardiaceae</taxon>
        <taxon>Actinokineospora</taxon>
    </lineage>
</organism>
<proteinExistence type="predicted"/>
<dbReference type="AlphaFoldDB" id="A0A918G391"/>
<sequence length="77" mass="8324">MKKTMGVLAGLSVAAGVMIASAGTAAAHHDRRVVSTHSTQSACEYEANQWRSGDVGAECVYYAPYGNWRLIIWSIHN</sequence>
<keyword evidence="1" id="KW-0732">Signal</keyword>
<dbReference type="EMBL" id="BMRB01000001">
    <property type="protein sequence ID" value="GGS17339.1"/>
    <property type="molecule type" value="Genomic_DNA"/>
</dbReference>
<evidence type="ECO:0000313" key="3">
    <source>
        <dbReference type="Proteomes" id="UP000660680"/>
    </source>
</evidence>
<dbReference type="Proteomes" id="UP000660680">
    <property type="component" value="Unassembled WGS sequence"/>
</dbReference>
<dbReference type="RefSeq" id="WP_189208811.1">
    <property type="nucleotide sequence ID" value="NZ_BMRB01000001.1"/>
</dbReference>
<gene>
    <name evidence="2" type="ORF">GCM10010171_07110</name>
</gene>
<keyword evidence="3" id="KW-1185">Reference proteome</keyword>
<evidence type="ECO:0000313" key="2">
    <source>
        <dbReference type="EMBL" id="GGS17339.1"/>
    </source>
</evidence>
<name>A0A918G391_9PSEU</name>
<comment type="caution">
    <text evidence="2">The sequence shown here is derived from an EMBL/GenBank/DDBJ whole genome shotgun (WGS) entry which is preliminary data.</text>
</comment>
<protein>
    <submittedName>
        <fullName evidence="2">Uncharacterized protein</fullName>
    </submittedName>
</protein>
<accession>A0A918G391</accession>
<reference evidence="2" key="1">
    <citation type="journal article" date="2014" name="Int. J. Syst. Evol. Microbiol.">
        <title>Complete genome sequence of Corynebacterium casei LMG S-19264T (=DSM 44701T), isolated from a smear-ripened cheese.</title>
        <authorList>
            <consortium name="US DOE Joint Genome Institute (JGI-PGF)"/>
            <person name="Walter F."/>
            <person name="Albersmeier A."/>
            <person name="Kalinowski J."/>
            <person name="Ruckert C."/>
        </authorList>
    </citation>
    <scope>NUCLEOTIDE SEQUENCE</scope>
    <source>
        <strain evidence="2">JCM 3276</strain>
    </source>
</reference>
<feature type="chain" id="PRO_5038723102" evidence="1">
    <location>
        <begin position="23"/>
        <end position="77"/>
    </location>
</feature>
<feature type="signal peptide" evidence="1">
    <location>
        <begin position="1"/>
        <end position="22"/>
    </location>
</feature>
<reference evidence="2" key="2">
    <citation type="submission" date="2020-09" db="EMBL/GenBank/DDBJ databases">
        <authorList>
            <person name="Sun Q."/>
            <person name="Ohkuma M."/>
        </authorList>
    </citation>
    <scope>NUCLEOTIDE SEQUENCE</scope>
    <source>
        <strain evidence="2">JCM 3276</strain>
    </source>
</reference>
<evidence type="ECO:0000256" key="1">
    <source>
        <dbReference type="SAM" id="SignalP"/>
    </source>
</evidence>